<sequence>MQKNRFCTSSSKRALRTDRSESLMPAGPALSSWKQLTSSAGKKMSDTGQQLLSEGRRLYGIALWRALTGDSGDSANKDIRRAIVALSSAMNWLEGWDSDGFDLAHQFLDKSGELARREFSAGCCFDFRDDAYHQACPVALAHSRVGMSAGFVIKQSHCSVCGKDPEECEHISGRVYDGERCCRVITEAELLEVSLVERPNQPDARIHSYTLTRSELYASLGEGFAWGMTISCDRCLNPCRGLSYPMRNT</sequence>
<dbReference type="STRING" id="200378.SAMN05216553_12128"/>
<keyword evidence="2" id="KW-1185">Reference proteome</keyword>
<evidence type="ECO:0000313" key="2">
    <source>
        <dbReference type="Proteomes" id="UP000199623"/>
    </source>
</evidence>
<dbReference type="EMBL" id="FNCC01000021">
    <property type="protein sequence ID" value="SDH40833.1"/>
    <property type="molecule type" value="Genomic_DNA"/>
</dbReference>
<proteinExistence type="predicted"/>
<organism evidence="1 2">
    <name type="scientific">Lentzea fradiae</name>
    <dbReference type="NCBI Taxonomy" id="200378"/>
    <lineage>
        <taxon>Bacteria</taxon>
        <taxon>Bacillati</taxon>
        <taxon>Actinomycetota</taxon>
        <taxon>Actinomycetes</taxon>
        <taxon>Pseudonocardiales</taxon>
        <taxon>Pseudonocardiaceae</taxon>
        <taxon>Lentzea</taxon>
    </lineage>
</organism>
<name>A0A1G8C681_9PSEU</name>
<gene>
    <name evidence="1" type="ORF">SAMN05216553_12128</name>
</gene>
<reference evidence="2" key="1">
    <citation type="submission" date="2016-10" db="EMBL/GenBank/DDBJ databases">
        <authorList>
            <person name="Varghese N."/>
            <person name="Submissions S."/>
        </authorList>
    </citation>
    <scope>NUCLEOTIDE SEQUENCE [LARGE SCALE GENOMIC DNA]</scope>
    <source>
        <strain evidence="2">CGMCC 4.3506</strain>
    </source>
</reference>
<evidence type="ECO:0000313" key="1">
    <source>
        <dbReference type="EMBL" id="SDH40833.1"/>
    </source>
</evidence>
<dbReference type="Proteomes" id="UP000199623">
    <property type="component" value="Unassembled WGS sequence"/>
</dbReference>
<accession>A0A1G8C681</accession>
<dbReference type="AlphaFoldDB" id="A0A1G8C681"/>
<protein>
    <submittedName>
        <fullName evidence="1">Uncharacterized protein</fullName>
    </submittedName>
</protein>